<dbReference type="InterPro" id="IPR050559">
    <property type="entry name" value="P-Pant_transferase_sf"/>
</dbReference>
<dbReference type="EMBL" id="CP091511">
    <property type="protein sequence ID" value="UOO90039.1"/>
    <property type="molecule type" value="Genomic_DNA"/>
</dbReference>
<evidence type="ECO:0000256" key="1">
    <source>
        <dbReference type="ARBA" id="ARBA00010990"/>
    </source>
</evidence>
<organism evidence="4 5">
    <name type="scientific">Vitreoscilla massiliensis</name>
    <dbReference type="NCBI Taxonomy" id="1689272"/>
    <lineage>
        <taxon>Bacteria</taxon>
        <taxon>Pseudomonadati</taxon>
        <taxon>Pseudomonadota</taxon>
        <taxon>Betaproteobacteria</taxon>
        <taxon>Neisseriales</taxon>
        <taxon>Neisseriaceae</taxon>
        <taxon>Vitreoscilla</taxon>
    </lineage>
</organism>
<keyword evidence="5" id="KW-1185">Reference proteome</keyword>
<dbReference type="PANTHER" id="PTHR12215:SF15">
    <property type="entry name" value="4'-PHOSPHOPANTETHEINYL TRANSFERASE SUPERFAMILY-RELATED"/>
    <property type="match status" value="1"/>
</dbReference>
<keyword evidence="2 4" id="KW-0808">Transferase</keyword>
<evidence type="ECO:0000256" key="2">
    <source>
        <dbReference type="ARBA" id="ARBA00022679"/>
    </source>
</evidence>
<reference evidence="4 5" key="1">
    <citation type="journal article" date="2022" name="Res Sq">
        <title>Evolution of multicellular longitudinally dividing oral cavity symbionts (Neisseriaceae).</title>
        <authorList>
            <person name="Nyongesa S."/>
            <person name="Weber P."/>
            <person name="Bernet E."/>
            <person name="Pullido F."/>
            <person name="Nieckarz M."/>
            <person name="Delaby M."/>
            <person name="Nieves C."/>
            <person name="Viehboeck T."/>
            <person name="Krause N."/>
            <person name="Rivera-Millot A."/>
            <person name="Nakamura A."/>
            <person name="Vischer N."/>
            <person name="VanNieuwenhze M."/>
            <person name="Brun Y."/>
            <person name="Cava F."/>
            <person name="Bulgheresi S."/>
            <person name="Veyrier F."/>
        </authorList>
    </citation>
    <scope>NUCLEOTIDE SEQUENCE [LARGE SCALE GENOMIC DNA]</scope>
    <source>
        <strain evidence="4 5">SN4</strain>
    </source>
</reference>
<dbReference type="InterPro" id="IPR008278">
    <property type="entry name" value="4-PPantetheinyl_Trfase_dom"/>
</dbReference>
<dbReference type="PANTHER" id="PTHR12215">
    <property type="entry name" value="PHOSPHOPANTETHEINE TRANSFERASE"/>
    <property type="match status" value="1"/>
</dbReference>
<name>A0ABY4E2N5_9NEIS</name>
<dbReference type="Pfam" id="PF01648">
    <property type="entry name" value="ACPS"/>
    <property type="match status" value="1"/>
</dbReference>
<proteinExistence type="inferred from homology"/>
<gene>
    <name evidence="4" type="ORF">LVJ82_03350</name>
</gene>
<dbReference type="InterPro" id="IPR037143">
    <property type="entry name" value="4-PPantetheinyl_Trfase_dom_sf"/>
</dbReference>
<accession>A0ABY4E2N5</accession>
<dbReference type="RefSeq" id="WP_058356060.1">
    <property type="nucleotide sequence ID" value="NZ_CABKVG010000008.1"/>
</dbReference>
<protein>
    <submittedName>
        <fullName evidence="4">4'-phosphopantetheinyl transferase superfamily protein</fullName>
    </submittedName>
</protein>
<feature type="domain" description="4'-phosphopantetheinyl transferase" evidence="3">
    <location>
        <begin position="86"/>
        <end position="150"/>
    </location>
</feature>
<evidence type="ECO:0000313" key="4">
    <source>
        <dbReference type="EMBL" id="UOO90039.1"/>
    </source>
</evidence>
<dbReference type="Gene3D" id="3.90.470.20">
    <property type="entry name" value="4'-phosphopantetheinyl transferase domain"/>
    <property type="match status" value="1"/>
</dbReference>
<evidence type="ECO:0000259" key="3">
    <source>
        <dbReference type="Pfam" id="PF01648"/>
    </source>
</evidence>
<evidence type="ECO:0000313" key="5">
    <source>
        <dbReference type="Proteomes" id="UP000832011"/>
    </source>
</evidence>
<dbReference type="SUPFAM" id="SSF56214">
    <property type="entry name" value="4'-phosphopantetheinyl transferase"/>
    <property type="match status" value="2"/>
</dbReference>
<comment type="similarity">
    <text evidence="1">Belongs to the P-Pant transferase superfamily. Gsp/Sfp/HetI/AcpT family.</text>
</comment>
<dbReference type="Proteomes" id="UP000832011">
    <property type="component" value="Chromosome"/>
</dbReference>
<dbReference type="GO" id="GO:0016740">
    <property type="term" value="F:transferase activity"/>
    <property type="evidence" value="ECO:0007669"/>
    <property type="project" value="UniProtKB-KW"/>
</dbReference>
<sequence>MRLFVHIAAHSDISRRFPAHAPREALHAYAHTWLRHCLHLPDGHALHLHHNAHGKPYLRDYPDWQFNLSHSKHHLALVCGHTDNALGIDIESYPRTIRAAVIEASLSPQEWQHYQHAAEPLRYWLQVWTIKEALLKAAGTGIQQDMCALDTGFDGKETHGHLLLPPHTYTYQSHVRDDCVWALAWQQPPRAMEWHYLDLPT</sequence>